<dbReference type="SUPFAM" id="SSF55856">
    <property type="entry name" value="Cytochrome b5-like heme/steroid binding domain"/>
    <property type="match status" value="1"/>
</dbReference>
<evidence type="ECO:0000256" key="11">
    <source>
        <dbReference type="ARBA" id="ARBA00023128"/>
    </source>
</evidence>
<protein>
    <recommendedName>
        <fullName evidence="16">L-lactate dehydrogenase (cytochrome)</fullName>
        <ecNumber evidence="15">1.1.2.3</ecNumber>
    </recommendedName>
</protein>
<dbReference type="PROSITE" id="PS51349">
    <property type="entry name" value="FMN_HYDROXY_ACID_DH_2"/>
    <property type="match status" value="1"/>
</dbReference>
<dbReference type="InterPro" id="IPR001199">
    <property type="entry name" value="Cyt_B5-like_heme/steroid-bd"/>
</dbReference>
<dbReference type="InterPro" id="IPR037396">
    <property type="entry name" value="FMN_HAD"/>
</dbReference>
<dbReference type="PANTHER" id="PTHR10578">
    <property type="entry name" value="S -2-HYDROXY-ACID OXIDASE-RELATED"/>
    <property type="match status" value="1"/>
</dbReference>
<organism evidence="21 22">
    <name type="scientific">Pleurostoma richardsiae</name>
    <dbReference type="NCBI Taxonomy" id="41990"/>
    <lineage>
        <taxon>Eukaryota</taxon>
        <taxon>Fungi</taxon>
        <taxon>Dikarya</taxon>
        <taxon>Ascomycota</taxon>
        <taxon>Pezizomycotina</taxon>
        <taxon>Sordariomycetes</taxon>
        <taxon>Sordariomycetidae</taxon>
        <taxon>Calosphaeriales</taxon>
        <taxon>Pleurostomataceae</taxon>
        <taxon>Pleurostoma</taxon>
    </lineage>
</organism>
<feature type="compositionally biased region" description="Basic and acidic residues" evidence="18">
    <location>
        <begin position="96"/>
        <end position="107"/>
    </location>
</feature>
<dbReference type="PRINTS" id="PR00363">
    <property type="entry name" value="CYTOCHROMEB5"/>
</dbReference>
<keyword evidence="5 17" id="KW-0349">Heme</keyword>
<dbReference type="SUPFAM" id="SSF51395">
    <property type="entry name" value="FMN-linked oxidoreductases"/>
    <property type="match status" value="1"/>
</dbReference>
<evidence type="ECO:0000256" key="5">
    <source>
        <dbReference type="ARBA" id="ARBA00022617"/>
    </source>
</evidence>
<feature type="domain" description="Cytochrome b5 heme-binding" evidence="19">
    <location>
        <begin position="6"/>
        <end position="83"/>
    </location>
</feature>
<evidence type="ECO:0000256" key="18">
    <source>
        <dbReference type="SAM" id="MobiDB-lite"/>
    </source>
</evidence>
<reference evidence="21" key="1">
    <citation type="submission" date="2022-07" db="EMBL/GenBank/DDBJ databases">
        <title>Fungi with potential for degradation of polypropylene.</title>
        <authorList>
            <person name="Gostincar C."/>
        </authorList>
    </citation>
    <scope>NUCLEOTIDE SEQUENCE</scope>
    <source>
        <strain evidence="21">EXF-13308</strain>
    </source>
</reference>
<dbReference type="GO" id="GO:0020037">
    <property type="term" value="F:heme binding"/>
    <property type="evidence" value="ECO:0007669"/>
    <property type="project" value="UniProtKB-UniRule"/>
</dbReference>
<evidence type="ECO:0000313" key="22">
    <source>
        <dbReference type="Proteomes" id="UP001174694"/>
    </source>
</evidence>
<feature type="domain" description="FMN hydroxy acid dehydrogenase" evidence="20">
    <location>
        <begin position="113"/>
        <end position="472"/>
    </location>
</feature>
<evidence type="ECO:0000256" key="7">
    <source>
        <dbReference type="ARBA" id="ARBA00022643"/>
    </source>
</evidence>
<keyword evidence="8 17" id="KW-0479">Metal-binding</keyword>
<keyword evidence="6" id="KW-0285">Flavoprotein</keyword>
<evidence type="ECO:0000313" key="21">
    <source>
        <dbReference type="EMBL" id="KAJ9137930.1"/>
    </source>
</evidence>
<dbReference type="PROSITE" id="PS00191">
    <property type="entry name" value="CYTOCHROME_B5_1"/>
    <property type="match status" value="1"/>
</dbReference>
<evidence type="ECO:0000256" key="6">
    <source>
        <dbReference type="ARBA" id="ARBA00022630"/>
    </source>
</evidence>
<feature type="region of interest" description="Disordered" evidence="18">
    <location>
        <begin position="65"/>
        <end position="112"/>
    </location>
</feature>
<comment type="cofactor">
    <cofactor evidence="1">
        <name>FMN</name>
        <dbReference type="ChEBI" id="CHEBI:58210"/>
    </cofactor>
</comment>
<evidence type="ECO:0000259" key="19">
    <source>
        <dbReference type="PROSITE" id="PS50255"/>
    </source>
</evidence>
<comment type="similarity">
    <text evidence="17">Belongs to the cytochrome b5 family.</text>
</comment>
<evidence type="ECO:0000256" key="3">
    <source>
        <dbReference type="ARBA" id="ARBA00004569"/>
    </source>
</evidence>
<comment type="similarity">
    <text evidence="13">In the C-terminal section; belongs to the FMN-dependent alpha-hydroxy acid dehydrogenase family.</text>
</comment>
<dbReference type="InterPro" id="IPR037458">
    <property type="entry name" value="L-MDH/L-LDH_FMN-bd"/>
</dbReference>
<dbReference type="AlphaFoldDB" id="A0AA38VNW7"/>
<dbReference type="Pfam" id="PF00173">
    <property type="entry name" value="Cyt-b5"/>
    <property type="match status" value="1"/>
</dbReference>
<evidence type="ECO:0000256" key="14">
    <source>
        <dbReference type="ARBA" id="ARBA00061589"/>
    </source>
</evidence>
<keyword evidence="9" id="KW-0560">Oxidoreductase</keyword>
<comment type="subcellular location">
    <subcellularLocation>
        <location evidence="3">Mitochondrion intermembrane space</location>
    </subcellularLocation>
</comment>
<dbReference type="FunFam" id="3.20.20.70:FF:000062">
    <property type="entry name" value="Cytochrome b2, mitochondrial, putative"/>
    <property type="match status" value="1"/>
</dbReference>
<comment type="similarity">
    <text evidence="14">In the N-terminal section; belongs to the cytochrome b5 family.</text>
</comment>
<evidence type="ECO:0000256" key="13">
    <source>
        <dbReference type="ARBA" id="ARBA00061137"/>
    </source>
</evidence>
<keyword evidence="11" id="KW-0496">Mitochondrion</keyword>
<evidence type="ECO:0000256" key="8">
    <source>
        <dbReference type="ARBA" id="ARBA00022723"/>
    </source>
</evidence>
<evidence type="ECO:0000256" key="9">
    <source>
        <dbReference type="ARBA" id="ARBA00023002"/>
    </source>
</evidence>
<dbReference type="Gene3D" id="3.20.20.70">
    <property type="entry name" value="Aldolase class I"/>
    <property type="match status" value="1"/>
</dbReference>
<evidence type="ECO:0000256" key="10">
    <source>
        <dbReference type="ARBA" id="ARBA00023004"/>
    </source>
</evidence>
<gene>
    <name evidence="21" type="ORF">NKR23_g8805</name>
</gene>
<evidence type="ECO:0000256" key="4">
    <source>
        <dbReference type="ARBA" id="ARBA00011881"/>
    </source>
</evidence>
<dbReference type="GO" id="GO:0005758">
    <property type="term" value="C:mitochondrial intermembrane space"/>
    <property type="evidence" value="ECO:0007669"/>
    <property type="project" value="UniProtKB-SubCell"/>
</dbReference>
<evidence type="ECO:0000256" key="15">
    <source>
        <dbReference type="ARBA" id="ARBA00066458"/>
    </source>
</evidence>
<comment type="catalytic activity">
    <reaction evidence="12">
        <text>(S)-lactate + 2 Fe(III)-[cytochrome c] = 2 Fe(II)-[cytochrome c] + pyruvate + 2 H(+)</text>
        <dbReference type="Rhea" id="RHEA:19909"/>
        <dbReference type="Rhea" id="RHEA-COMP:10350"/>
        <dbReference type="Rhea" id="RHEA-COMP:14399"/>
        <dbReference type="ChEBI" id="CHEBI:15361"/>
        <dbReference type="ChEBI" id="CHEBI:15378"/>
        <dbReference type="ChEBI" id="CHEBI:16651"/>
        <dbReference type="ChEBI" id="CHEBI:29033"/>
        <dbReference type="ChEBI" id="CHEBI:29034"/>
        <dbReference type="EC" id="1.1.2.3"/>
    </reaction>
    <physiologicalReaction direction="left-to-right" evidence="12">
        <dbReference type="Rhea" id="RHEA:19910"/>
    </physiologicalReaction>
</comment>
<dbReference type="EC" id="1.1.2.3" evidence="15"/>
<keyword evidence="7" id="KW-0288">FMN</keyword>
<accession>A0AA38VNW7</accession>
<dbReference type="PROSITE" id="PS50255">
    <property type="entry name" value="CYTOCHROME_B5_2"/>
    <property type="match status" value="1"/>
</dbReference>
<evidence type="ECO:0000256" key="12">
    <source>
        <dbReference type="ARBA" id="ARBA00052399"/>
    </source>
</evidence>
<dbReference type="GO" id="GO:0004460">
    <property type="term" value="F:L-lactate dehydrogenase (cytochrome) activity"/>
    <property type="evidence" value="ECO:0007669"/>
    <property type="project" value="UniProtKB-EC"/>
</dbReference>
<proteinExistence type="inferred from homology"/>
<dbReference type="GO" id="GO:0046872">
    <property type="term" value="F:metal ion binding"/>
    <property type="evidence" value="ECO:0007669"/>
    <property type="project" value="UniProtKB-UniRule"/>
</dbReference>
<dbReference type="InterPro" id="IPR036400">
    <property type="entry name" value="Cyt_B5-like_heme/steroid_sf"/>
</dbReference>
<dbReference type="CDD" id="cd02922">
    <property type="entry name" value="FCB2_FMN"/>
    <property type="match status" value="1"/>
</dbReference>
<evidence type="ECO:0000256" key="2">
    <source>
        <dbReference type="ARBA" id="ARBA00001970"/>
    </source>
</evidence>
<dbReference type="PANTHER" id="PTHR10578:SF104">
    <property type="entry name" value="CYTOCHROME B2, MITOCHONDRIAL-RELATED"/>
    <property type="match status" value="1"/>
</dbReference>
<dbReference type="Pfam" id="PF01070">
    <property type="entry name" value="FMN_dh"/>
    <property type="match status" value="1"/>
</dbReference>
<evidence type="ECO:0000256" key="16">
    <source>
        <dbReference type="ARBA" id="ARBA00068515"/>
    </source>
</evidence>
<comment type="subunit">
    <text evidence="4">Homotetramer.</text>
</comment>
<dbReference type="Gene3D" id="3.10.120.10">
    <property type="entry name" value="Cytochrome b5-like heme/steroid binding domain"/>
    <property type="match status" value="1"/>
</dbReference>
<evidence type="ECO:0000256" key="17">
    <source>
        <dbReference type="RuleBase" id="RU362121"/>
    </source>
</evidence>
<evidence type="ECO:0000259" key="20">
    <source>
        <dbReference type="PROSITE" id="PS51349"/>
    </source>
</evidence>
<keyword evidence="10 17" id="KW-0408">Iron</keyword>
<name>A0AA38VNW7_9PEZI</name>
<evidence type="ECO:0000256" key="1">
    <source>
        <dbReference type="ARBA" id="ARBA00001917"/>
    </source>
</evidence>
<dbReference type="SMART" id="SM01117">
    <property type="entry name" value="Cyt-b5"/>
    <property type="match status" value="1"/>
</dbReference>
<feature type="compositionally biased region" description="Basic and acidic residues" evidence="18">
    <location>
        <begin position="74"/>
        <end position="84"/>
    </location>
</feature>
<dbReference type="EMBL" id="JANBVO010000032">
    <property type="protein sequence ID" value="KAJ9137930.1"/>
    <property type="molecule type" value="Genomic_DNA"/>
</dbReference>
<sequence>MATSQSVQVSAVELGRHNKKNDCWVAVHSNVWDVTEFIDEHPGGAEILLQYAGKSATEPFDKVHAPGLLEDNLPPDKYKGRLEEPGADAPPAGTAREVRENEIKKDGNPSTAPGMHTLISAGDFEKVAVHSLTPKTWAFYSSAATDLITHHQNKALLRMIMIQPRILRDVRHVDFKRNILGCQSSAPFFVSPAAMARLAHPDGELALARAAGNEGIIQCISNNASYPLAKIIDAGKPSQPFFFQLYVNSERYKTTELLRKARELGVKAIFVTVDAPVPGKREADERIAAGQIQSAISGATSTNDKKGGGLGRLMAQYIDKSLTWSDLAWIKQTSGVPIVLKGVQSVEDAKLAVEYGVDGILLSNHGGRSLDTAQPAILNLLELRIRCPEIFSKLEVYVDGGFERGSDILKAIALGATAVGIGRPYLYSLVYGQEGAQHLTQILKDEIEVSMRLCGLINLDQALPGLLNTSNVDHLLRDVSKFREIPRRAQGSKL</sequence>
<dbReference type="InterPro" id="IPR000262">
    <property type="entry name" value="FMN-dep_DH"/>
</dbReference>
<dbReference type="InterPro" id="IPR013785">
    <property type="entry name" value="Aldolase_TIM"/>
</dbReference>
<dbReference type="InterPro" id="IPR018506">
    <property type="entry name" value="Cyt_B5_heme-BS"/>
</dbReference>
<keyword evidence="22" id="KW-1185">Reference proteome</keyword>
<comment type="cofactor">
    <cofactor evidence="2">
        <name>heme b</name>
        <dbReference type="ChEBI" id="CHEBI:60344"/>
    </cofactor>
</comment>
<comment type="caution">
    <text evidence="21">The sequence shown here is derived from an EMBL/GenBank/DDBJ whole genome shotgun (WGS) entry which is preliminary data.</text>
</comment>
<dbReference type="Proteomes" id="UP001174694">
    <property type="component" value="Unassembled WGS sequence"/>
</dbReference>